<feature type="compositionally biased region" description="Acidic residues" evidence="1">
    <location>
        <begin position="1"/>
        <end position="17"/>
    </location>
</feature>
<dbReference type="PANTHER" id="PTHR46530">
    <property type="entry name" value="PROTEIN MONO-ADP-RIBOSYLTRANSFERASE PARP4"/>
    <property type="match status" value="1"/>
</dbReference>
<organism evidence="3 4">
    <name type="scientific">Paramuricea clavata</name>
    <name type="common">Red gorgonian</name>
    <name type="synonym">Violescent sea-whip</name>
    <dbReference type="NCBI Taxonomy" id="317549"/>
    <lineage>
        <taxon>Eukaryota</taxon>
        <taxon>Metazoa</taxon>
        <taxon>Cnidaria</taxon>
        <taxon>Anthozoa</taxon>
        <taxon>Octocorallia</taxon>
        <taxon>Malacalcyonacea</taxon>
        <taxon>Plexauridae</taxon>
        <taxon>Paramuricea</taxon>
    </lineage>
</organism>
<sequence length="661" mass="71778">EQADSDEFEQEDYEIPDTSEIPKKASFGARRSLVGHRLPQLNEKALASTFSLTLSSDSSALPSNRFYGSSLPQTLSSGSSAFAINGLFGSSRHTTLSSDSSALGSNQLFGSSLPQSQARLVTLTHHSAESSVLPRQQSAGSGGHDTFSVKSSLEEPVARMKLGATEEREKSKEEEPDFFSLAQRKGISPKEKHEESVVKRQAKDRPQEERSSSVCVEPKPPKQQQIRAQGFSFDMTARQLEAQLETASSTYYDVVPSSPQLVYDVLPPQACYDLSSSKTLSGGESDDSDLDMAFDLFPDSPSSYLVEKDTCISRAQPRHSEVPGGLGKTTVYGSDDKHVPPESPPPLPVKSARIAVKAKPYKSTPQLSITPEASPPESTVIPPQLPPRKPKIPETPDESIIIPKPRPRAPPRKSASIPPPPPLPPNSLSYNASPPPPPSVPRPCTMSIMGSLKSGSAPRASRKKLATNKRSSGRVPHDDQKSQVTEQEHEVILMLGSSAALEKASDTSEAKMKEQKAKEVSYGLSILQHEDGSWTLPDSCLDNCIGIETGAIERLLIECGAKSLGTRIYTILCKMLATLLVLAYLRHHKPAAFPLQLKPPFKMHESSDGSEVELQAKVAKALTWLKTADKLVPCACTRLQLGNNWEEVIPKLLGLESLIWV</sequence>
<dbReference type="AlphaFoldDB" id="A0A6S7IVK3"/>
<dbReference type="EMBL" id="CACRXK020011227">
    <property type="protein sequence ID" value="CAB4021019.1"/>
    <property type="molecule type" value="Genomic_DNA"/>
</dbReference>
<keyword evidence="4" id="KW-1185">Reference proteome</keyword>
<dbReference type="PANTHER" id="PTHR46530:SF1">
    <property type="entry name" value="PROTEIN MONO-ADP-RIBOSYLTRANSFERASE PARP4"/>
    <property type="match status" value="1"/>
</dbReference>
<dbReference type="OrthoDB" id="5990634at2759"/>
<accession>A0A6S7IVK3</accession>
<dbReference type="Pfam" id="PF26156">
    <property type="entry name" value="PARP4_MVP-ID"/>
    <property type="match status" value="1"/>
</dbReference>
<feature type="compositionally biased region" description="Basic and acidic residues" evidence="1">
    <location>
        <begin position="475"/>
        <end position="487"/>
    </location>
</feature>
<feature type="non-terminal residue" evidence="3">
    <location>
        <position position="1"/>
    </location>
</feature>
<dbReference type="GO" id="GO:0005737">
    <property type="term" value="C:cytoplasm"/>
    <property type="evidence" value="ECO:0007669"/>
    <property type="project" value="TreeGrafter"/>
</dbReference>
<evidence type="ECO:0000313" key="3">
    <source>
        <dbReference type="EMBL" id="CAB4021019.1"/>
    </source>
</evidence>
<feature type="domain" description="PARP4 MVP-ID C-terminal" evidence="2">
    <location>
        <begin position="525"/>
        <end position="657"/>
    </location>
</feature>
<evidence type="ECO:0000259" key="2">
    <source>
        <dbReference type="Pfam" id="PF26156"/>
    </source>
</evidence>
<reference evidence="3" key="1">
    <citation type="submission" date="2020-04" db="EMBL/GenBank/DDBJ databases">
        <authorList>
            <person name="Alioto T."/>
            <person name="Alioto T."/>
            <person name="Gomez Garrido J."/>
        </authorList>
    </citation>
    <scope>NUCLEOTIDE SEQUENCE</scope>
    <source>
        <strain evidence="3">A484AB</strain>
    </source>
</reference>
<dbReference type="InterPro" id="IPR058904">
    <property type="entry name" value="PARP4_MVP-ID"/>
</dbReference>
<evidence type="ECO:0000313" key="4">
    <source>
        <dbReference type="Proteomes" id="UP001152795"/>
    </source>
</evidence>
<evidence type="ECO:0000256" key="1">
    <source>
        <dbReference type="SAM" id="MobiDB-lite"/>
    </source>
</evidence>
<feature type="region of interest" description="Disordered" evidence="1">
    <location>
        <begin position="1"/>
        <end position="26"/>
    </location>
</feature>
<proteinExistence type="predicted"/>
<protein>
    <recommendedName>
        <fullName evidence="2">PARP4 MVP-ID C-terminal domain-containing protein</fullName>
    </recommendedName>
</protein>
<feature type="region of interest" description="Disordered" evidence="1">
    <location>
        <begin position="129"/>
        <end position="230"/>
    </location>
</feature>
<feature type="compositionally biased region" description="Basic and acidic residues" evidence="1">
    <location>
        <begin position="188"/>
        <end position="211"/>
    </location>
</feature>
<dbReference type="InterPro" id="IPR031273">
    <property type="entry name" value="PARP4"/>
</dbReference>
<comment type="caution">
    <text evidence="3">The sequence shown here is derived from an EMBL/GenBank/DDBJ whole genome shotgun (WGS) entry which is preliminary data.</text>
</comment>
<feature type="region of interest" description="Disordered" evidence="1">
    <location>
        <begin position="314"/>
        <end position="487"/>
    </location>
</feature>
<feature type="compositionally biased region" description="Basic and acidic residues" evidence="1">
    <location>
        <begin position="152"/>
        <end position="173"/>
    </location>
</feature>
<dbReference type="GO" id="GO:0003950">
    <property type="term" value="F:NAD+ poly-ADP-ribosyltransferase activity"/>
    <property type="evidence" value="ECO:0007669"/>
    <property type="project" value="InterPro"/>
</dbReference>
<dbReference type="Proteomes" id="UP001152795">
    <property type="component" value="Unassembled WGS sequence"/>
</dbReference>
<name>A0A6S7IVK3_PARCT</name>
<gene>
    <name evidence="3" type="ORF">PACLA_8A051992</name>
</gene>
<feature type="region of interest" description="Disordered" evidence="1">
    <location>
        <begin position="274"/>
        <end position="294"/>
    </location>
</feature>
<feature type="compositionally biased region" description="Polar residues" evidence="1">
    <location>
        <begin position="129"/>
        <end position="139"/>
    </location>
</feature>